<dbReference type="GeneID" id="119737237"/>
<evidence type="ECO:0000256" key="7">
    <source>
        <dbReference type="SAM" id="SignalP"/>
    </source>
</evidence>
<organism evidence="9 10">
    <name type="scientific">Patiria miniata</name>
    <name type="common">Bat star</name>
    <name type="synonym">Asterina miniata</name>
    <dbReference type="NCBI Taxonomy" id="46514"/>
    <lineage>
        <taxon>Eukaryota</taxon>
        <taxon>Metazoa</taxon>
        <taxon>Echinodermata</taxon>
        <taxon>Eleutherozoa</taxon>
        <taxon>Asterozoa</taxon>
        <taxon>Asteroidea</taxon>
        <taxon>Valvatacea</taxon>
        <taxon>Valvatida</taxon>
        <taxon>Asterinidae</taxon>
        <taxon>Patiria</taxon>
    </lineage>
</organism>
<keyword evidence="3" id="KW-0479">Metal-binding</keyword>
<feature type="chain" id="PRO_5037793684" description="Sulfatase N-terminal domain-containing protein" evidence="7">
    <location>
        <begin position="25"/>
        <end position="526"/>
    </location>
</feature>
<dbReference type="PANTHER" id="PTHR42693:SF42">
    <property type="entry name" value="ARYLSULFATASE G"/>
    <property type="match status" value="1"/>
</dbReference>
<dbReference type="Gene3D" id="3.30.1120.10">
    <property type="match status" value="1"/>
</dbReference>
<keyword evidence="5" id="KW-0378">Hydrolase</keyword>
<dbReference type="InterPro" id="IPR050738">
    <property type="entry name" value="Sulfatase"/>
</dbReference>
<comment type="similarity">
    <text evidence="2">Belongs to the sulfatase family.</text>
</comment>
<dbReference type="GO" id="GO:0046872">
    <property type="term" value="F:metal ion binding"/>
    <property type="evidence" value="ECO:0007669"/>
    <property type="project" value="UniProtKB-KW"/>
</dbReference>
<proteinExistence type="inferred from homology"/>
<feature type="domain" description="Sulfatase N-terminal" evidence="8">
    <location>
        <begin position="36"/>
        <end position="380"/>
    </location>
</feature>
<evidence type="ECO:0000256" key="2">
    <source>
        <dbReference type="ARBA" id="ARBA00008779"/>
    </source>
</evidence>
<evidence type="ECO:0000313" key="9">
    <source>
        <dbReference type="EnsemblMetazoa" id="XP_038067363.1"/>
    </source>
</evidence>
<evidence type="ECO:0000256" key="6">
    <source>
        <dbReference type="ARBA" id="ARBA00022837"/>
    </source>
</evidence>
<dbReference type="PANTHER" id="PTHR42693">
    <property type="entry name" value="ARYLSULFATASE FAMILY MEMBER"/>
    <property type="match status" value="1"/>
</dbReference>
<dbReference type="Gene3D" id="3.40.720.10">
    <property type="entry name" value="Alkaline Phosphatase, subunit A"/>
    <property type="match status" value="1"/>
</dbReference>
<keyword evidence="4 7" id="KW-0732">Signal</keyword>
<dbReference type="PROSITE" id="PS00149">
    <property type="entry name" value="SULFATASE_2"/>
    <property type="match status" value="1"/>
</dbReference>
<keyword evidence="6" id="KW-0106">Calcium</keyword>
<dbReference type="Proteomes" id="UP000887568">
    <property type="component" value="Unplaced"/>
</dbReference>
<dbReference type="EnsemblMetazoa" id="XM_038211435.1">
    <property type="protein sequence ID" value="XP_038067363.1"/>
    <property type="gene ID" value="LOC119737237"/>
</dbReference>
<evidence type="ECO:0000256" key="3">
    <source>
        <dbReference type="ARBA" id="ARBA00022723"/>
    </source>
</evidence>
<sequence length="526" mass="57395">MGPGILYFVVIVGLYSSWAGQSSGKKEDKAAVDRRPNFVILFADDIGYGDLGANQQSSAQSDTPFMDMLASRGTRFTDFHAGASVCTPSRAALMTGRLGKRTGVVKNFSLSSAGGLPLNETTFAETFKAAGYQTGLIGKWHLGHRGPFHPNRRGFDSYYGLIESNDIGCVDDPGYNIPPCPSCANCSSDDHHVCYNKVAVPLFGNSSIKEQPANLVTLGGSYYEHARIFIRQSVQAVAPFLLYVAFAHTHVPLQYDPKFANSSARGPFGNTLRELDYIIQGIATEIRIAGIESNTLLWFTGDNGPWEQKCEYAGDNGPFHGLWQKQKGGGGSTGKQTVWEGGHREPAFAYWPGRVPAGRVSDSLLSALDIFPTIASIAGILMPKDRSYDGMDVKEVLFGKDLHNRTLFHPTNVKARVAGAIDAVRHGAYKAVYQTGGEEQCGGLTGPIQRHDPPLVFNLQTDPQEGSPLDPHSEEYNSALTAIERSLEAFRADLARDNTTEADYSQNDKYIPCCNQQNHKCRCHEL</sequence>
<dbReference type="GO" id="GO:0004065">
    <property type="term" value="F:arylsulfatase activity"/>
    <property type="evidence" value="ECO:0007669"/>
    <property type="project" value="TreeGrafter"/>
</dbReference>
<evidence type="ECO:0000259" key="8">
    <source>
        <dbReference type="Pfam" id="PF00884"/>
    </source>
</evidence>
<dbReference type="InterPro" id="IPR017850">
    <property type="entry name" value="Alkaline_phosphatase_core_sf"/>
</dbReference>
<dbReference type="OMA" id="RPNFVIL"/>
<dbReference type="InterPro" id="IPR000917">
    <property type="entry name" value="Sulfatase_N"/>
</dbReference>
<dbReference type="OrthoDB" id="103349at2759"/>
<dbReference type="SUPFAM" id="SSF53649">
    <property type="entry name" value="Alkaline phosphatase-like"/>
    <property type="match status" value="1"/>
</dbReference>
<dbReference type="AlphaFoldDB" id="A0A914AUM5"/>
<name>A0A914AUM5_PATMI</name>
<dbReference type="PROSITE" id="PS00523">
    <property type="entry name" value="SULFATASE_1"/>
    <property type="match status" value="1"/>
</dbReference>
<reference evidence="9" key="1">
    <citation type="submission" date="2022-11" db="UniProtKB">
        <authorList>
            <consortium name="EnsemblMetazoa"/>
        </authorList>
    </citation>
    <scope>IDENTIFICATION</scope>
</reference>
<feature type="signal peptide" evidence="7">
    <location>
        <begin position="1"/>
        <end position="24"/>
    </location>
</feature>
<dbReference type="RefSeq" id="XP_038067363.1">
    <property type="nucleotide sequence ID" value="XM_038211435.1"/>
</dbReference>
<dbReference type="InterPro" id="IPR024607">
    <property type="entry name" value="Sulfatase_CS"/>
</dbReference>
<evidence type="ECO:0000256" key="4">
    <source>
        <dbReference type="ARBA" id="ARBA00022729"/>
    </source>
</evidence>
<protein>
    <recommendedName>
        <fullName evidence="8">Sulfatase N-terminal domain-containing protein</fullName>
    </recommendedName>
</protein>
<evidence type="ECO:0000313" key="10">
    <source>
        <dbReference type="Proteomes" id="UP000887568"/>
    </source>
</evidence>
<comment type="cofactor">
    <cofactor evidence="1">
        <name>Ca(2+)</name>
        <dbReference type="ChEBI" id="CHEBI:29108"/>
    </cofactor>
</comment>
<evidence type="ECO:0000256" key="5">
    <source>
        <dbReference type="ARBA" id="ARBA00022801"/>
    </source>
</evidence>
<accession>A0A914AUM5</accession>
<evidence type="ECO:0000256" key="1">
    <source>
        <dbReference type="ARBA" id="ARBA00001913"/>
    </source>
</evidence>
<keyword evidence="10" id="KW-1185">Reference proteome</keyword>
<dbReference type="Pfam" id="PF14707">
    <property type="entry name" value="Sulfatase_C"/>
    <property type="match status" value="1"/>
</dbReference>
<dbReference type="Pfam" id="PF00884">
    <property type="entry name" value="Sulfatase"/>
    <property type="match status" value="1"/>
</dbReference>